<evidence type="ECO:0000313" key="4">
    <source>
        <dbReference type="Proteomes" id="UP001304423"/>
    </source>
</evidence>
<dbReference type="AlphaFoldDB" id="A0AAX4EY68"/>
<dbReference type="InterPro" id="IPR049492">
    <property type="entry name" value="BD-FAE-like_dom"/>
</dbReference>
<gene>
    <name evidence="3" type="ORF">RXA29_21265</name>
</gene>
<dbReference type="Pfam" id="PF20434">
    <property type="entry name" value="BD-FAE"/>
    <property type="match status" value="1"/>
</dbReference>
<reference evidence="3" key="1">
    <citation type="submission" date="2023-10" db="EMBL/GenBank/DDBJ databases">
        <title>Clonality and diversity in the soft rot Dickeya solani phytopathogen.</title>
        <authorList>
            <person name="Pedron J."/>
            <person name="Van Gijsegem F."/>
            <person name="Portier P."/>
            <person name="Taghouti G."/>
        </authorList>
    </citation>
    <scope>NUCLEOTIDE SEQUENCE</scope>
    <source>
        <strain evidence="3">CFBP5647</strain>
    </source>
</reference>
<protein>
    <submittedName>
        <fullName evidence="3">Alpha/beta hydrolase</fullName>
    </submittedName>
</protein>
<dbReference type="GO" id="GO:0016787">
    <property type="term" value="F:hydrolase activity"/>
    <property type="evidence" value="ECO:0007669"/>
    <property type="project" value="UniProtKB-KW"/>
</dbReference>
<feature type="domain" description="BD-FAE-like" evidence="2">
    <location>
        <begin position="57"/>
        <end position="269"/>
    </location>
</feature>
<dbReference type="PANTHER" id="PTHR48081:SF13">
    <property type="entry name" value="ALPHA_BETA HYDROLASE"/>
    <property type="match status" value="1"/>
</dbReference>
<proteinExistence type="predicted"/>
<evidence type="ECO:0000256" key="1">
    <source>
        <dbReference type="ARBA" id="ARBA00022801"/>
    </source>
</evidence>
<organism evidence="3 4">
    <name type="scientific">Dickeya solani</name>
    <dbReference type="NCBI Taxonomy" id="1089444"/>
    <lineage>
        <taxon>Bacteria</taxon>
        <taxon>Pseudomonadati</taxon>
        <taxon>Pseudomonadota</taxon>
        <taxon>Gammaproteobacteria</taxon>
        <taxon>Enterobacterales</taxon>
        <taxon>Pectobacteriaceae</taxon>
        <taxon>Dickeya</taxon>
    </lineage>
</organism>
<dbReference type="PANTHER" id="PTHR48081">
    <property type="entry name" value="AB HYDROLASE SUPERFAMILY PROTEIN C4A8.06C"/>
    <property type="match status" value="1"/>
</dbReference>
<dbReference type="RefSeq" id="WP_216283386.1">
    <property type="nucleotide sequence ID" value="NZ_CP136339.1"/>
</dbReference>
<evidence type="ECO:0000259" key="2">
    <source>
        <dbReference type="Pfam" id="PF20434"/>
    </source>
</evidence>
<keyword evidence="1 3" id="KW-0378">Hydrolase</keyword>
<dbReference type="EMBL" id="CP136339">
    <property type="protein sequence ID" value="WOA52360.1"/>
    <property type="molecule type" value="Genomic_DNA"/>
</dbReference>
<accession>A0AAX4EY68</accession>
<dbReference type="Proteomes" id="UP001304423">
    <property type="component" value="Chromosome"/>
</dbReference>
<evidence type="ECO:0000313" key="3">
    <source>
        <dbReference type="EMBL" id="WOA52360.1"/>
    </source>
</evidence>
<name>A0AAX4EY68_9GAMM</name>
<dbReference type="InterPro" id="IPR050300">
    <property type="entry name" value="GDXG_lipolytic_enzyme"/>
</dbReference>
<sequence length="328" mass="35341">MTNTATNVNHLPGYTQGAQVIRVNKVRQQIDAINGIVYSQIKSVQQVRQLDMSLLVPRTTTLKPAIVYFPGGGFLSAAHTKFIEMRMALAEAGFVVAAVEYRVVADQYPALIEDAKSAVRYLREHAAEYGIDPARIGVLGDSAGGYVAQMTGVTNGQRKFDKGRFLDKSSDVQAVATVYGISNLLNIGEGFPENLRKVHDSTSVPEALLVNGPAFMDFPGANITSDPVKALNASPMGQLNGKKPPFLIMHGTTDNIVSPLQSKQLYEALVAGGNRAEYVVLEGAGHGDIYWFQPAIISKVVNWFKHTLGEPIPDPALSGGDDSTEGRL</sequence>